<feature type="region of interest" description="Disordered" evidence="1">
    <location>
        <begin position="1"/>
        <end position="34"/>
    </location>
</feature>
<evidence type="ECO:0000313" key="3">
    <source>
        <dbReference type="EMBL" id="MBM7415635.1"/>
    </source>
</evidence>
<organism evidence="3 4">
    <name type="scientific">Rhodococcoides corynebacterioides</name>
    <dbReference type="NCBI Taxonomy" id="53972"/>
    <lineage>
        <taxon>Bacteria</taxon>
        <taxon>Bacillati</taxon>
        <taxon>Actinomycetota</taxon>
        <taxon>Actinomycetes</taxon>
        <taxon>Mycobacteriales</taxon>
        <taxon>Nocardiaceae</taxon>
        <taxon>Rhodococcoides</taxon>
    </lineage>
</organism>
<evidence type="ECO:0000256" key="2">
    <source>
        <dbReference type="SAM" id="Phobius"/>
    </source>
</evidence>
<reference evidence="3 4" key="1">
    <citation type="submission" date="2021-01" db="EMBL/GenBank/DDBJ databases">
        <title>Genomics of switchgrass bacterial isolates.</title>
        <authorList>
            <person name="Shade A."/>
        </authorList>
    </citation>
    <scope>NUCLEOTIDE SEQUENCE [LARGE SCALE GENOMIC DNA]</scope>
    <source>
        <strain evidence="3 4">PvP111</strain>
    </source>
</reference>
<dbReference type="Proteomes" id="UP000703038">
    <property type="component" value="Unassembled WGS sequence"/>
</dbReference>
<accession>A0ABS2KUL2</accession>
<keyword evidence="2" id="KW-1133">Transmembrane helix</keyword>
<evidence type="ECO:0000256" key="1">
    <source>
        <dbReference type="SAM" id="MobiDB-lite"/>
    </source>
</evidence>
<name>A0ABS2KUL2_9NOCA</name>
<keyword evidence="2" id="KW-0472">Membrane</keyword>
<dbReference type="Pfam" id="PF11303">
    <property type="entry name" value="DUF3105"/>
    <property type="match status" value="1"/>
</dbReference>
<feature type="transmembrane region" description="Helical" evidence="2">
    <location>
        <begin position="39"/>
        <end position="62"/>
    </location>
</feature>
<comment type="caution">
    <text evidence="3">The sequence shown here is derived from an EMBL/GenBank/DDBJ whole genome shotgun (WGS) entry which is preliminary data.</text>
</comment>
<feature type="compositionally biased region" description="Low complexity" evidence="1">
    <location>
        <begin position="278"/>
        <end position="289"/>
    </location>
</feature>
<sequence>MPSGSDKKSAKAIKAASKTGTRNKGGVPSSVGSGKRRQIPWLTVAASVVVIALIGALAWNLVPKYQDRAEAQRFAPTEENQDPSTGIEGVVTQDYPAALHVTGSQRVAYDQSPPFGGPHDQVWANCMGTVYPDGLRTENAVHSLEHGAVWIAYNPDELSEDQISTLAAKVENQQYMLMSAYPGLDSPISLQSWGHQLKLDSVDDPRIDHFIAALRLNRYAYPEVGASCSTTPETFDQDNPPPFDASAPGPDAVPMSGEGLTPDASEMGGGQLPGGLGLPTDGLPTDGLPNDGAAVPTP</sequence>
<gene>
    <name evidence="3" type="ORF">JOE42_002368</name>
</gene>
<proteinExistence type="predicted"/>
<protein>
    <recommendedName>
        <fullName evidence="5">DUF3105 domain-containing protein</fullName>
    </recommendedName>
</protein>
<evidence type="ECO:0008006" key="5">
    <source>
        <dbReference type="Google" id="ProtNLM"/>
    </source>
</evidence>
<keyword evidence="4" id="KW-1185">Reference proteome</keyword>
<feature type="compositionally biased region" description="Gly residues" evidence="1">
    <location>
        <begin position="267"/>
        <end position="277"/>
    </location>
</feature>
<keyword evidence="2" id="KW-0812">Transmembrane</keyword>
<dbReference type="RefSeq" id="WP_204868642.1">
    <property type="nucleotide sequence ID" value="NZ_JAFBBK010000001.1"/>
</dbReference>
<dbReference type="InterPro" id="IPR021454">
    <property type="entry name" value="DUF3105"/>
</dbReference>
<evidence type="ECO:0000313" key="4">
    <source>
        <dbReference type="Proteomes" id="UP000703038"/>
    </source>
</evidence>
<feature type="region of interest" description="Disordered" evidence="1">
    <location>
        <begin position="229"/>
        <end position="298"/>
    </location>
</feature>
<dbReference type="EMBL" id="JAFBBK010000001">
    <property type="protein sequence ID" value="MBM7415635.1"/>
    <property type="molecule type" value="Genomic_DNA"/>
</dbReference>